<evidence type="ECO:0000313" key="2">
    <source>
        <dbReference type="Proteomes" id="UP001387447"/>
    </source>
</evidence>
<dbReference type="Proteomes" id="UP001387447">
    <property type="component" value="Unassembled WGS sequence"/>
</dbReference>
<dbReference type="EMBL" id="JBBWYZ010000008">
    <property type="protein sequence ID" value="MEK9512061.1"/>
    <property type="molecule type" value="Genomic_DNA"/>
</dbReference>
<comment type="caution">
    <text evidence="1">The sequence shown here is derived from an EMBL/GenBank/DDBJ whole genome shotgun (WGS) entry which is preliminary data.</text>
</comment>
<proteinExistence type="predicted"/>
<reference evidence="1 2" key="1">
    <citation type="journal article" date="2024" name="Front. Microbiol.">
        <title>Transcriptomic insights into the dominance of two phototrophs throughout the water column of a tropical hypersaline-alkaline crater lake (Dziani Dzaha, Mayotte).</title>
        <authorList>
            <person name="Duperron S."/>
            <person name="Halary S."/>
            <person name="Bouly J.-P."/>
            <person name="Roussel T."/>
            <person name="Hugoni M."/>
            <person name="Bruto M."/>
            <person name="Oger P."/>
            <person name="Duval C."/>
            <person name="Woo A."/>
            <person name="Jezequiel D."/>
            <person name="Ader M."/>
            <person name="Leboulanger C."/>
            <person name="Agogue H."/>
            <person name="Grossi V."/>
            <person name="Trousselier M."/>
            <person name="Bernard C."/>
        </authorList>
    </citation>
    <scope>NUCLEOTIDE SEQUENCE [LARGE SCALE GENOMIC DNA]</scope>
    <source>
        <strain evidence="1 2">PMC 851.14</strain>
    </source>
</reference>
<organism evidence="1 2">
    <name type="scientific">Limnospira fusiformis PMC 851.14</name>
    <dbReference type="NCBI Taxonomy" id="2219512"/>
    <lineage>
        <taxon>Bacteria</taxon>
        <taxon>Bacillati</taxon>
        <taxon>Cyanobacteriota</taxon>
        <taxon>Cyanophyceae</taxon>
        <taxon>Oscillatoriophycideae</taxon>
        <taxon>Oscillatoriales</taxon>
        <taxon>Sirenicapillariaceae</taxon>
        <taxon>Limnospira</taxon>
    </lineage>
</organism>
<evidence type="ECO:0000313" key="1">
    <source>
        <dbReference type="EMBL" id="MEK9512061.1"/>
    </source>
</evidence>
<protein>
    <submittedName>
        <fullName evidence="1">Transposase</fullName>
    </submittedName>
</protein>
<accession>A0ABU9EJD3</accession>
<keyword evidence="2" id="KW-1185">Reference proteome</keyword>
<sequence>MTPNSLSQVRLYPCKELHTVGKRWLAAYRWIYNQTIATWKQGVQGSCFDCQKLVRNSDKPEWVKSLPGHQLPEAVADAFDAFKPAKVNQGKVQLKSCRAPSQIIKFKVNNFKKGTYPRLTKGLTFTSPQALPKNCL</sequence>
<name>A0ABU9EJD3_LIMFS</name>
<gene>
    <name evidence="1" type="ORF">AAEJ74_10280</name>
</gene>